<dbReference type="EMBL" id="LGRX02013207">
    <property type="protein sequence ID" value="KAK3266326.1"/>
    <property type="molecule type" value="Genomic_DNA"/>
</dbReference>
<dbReference type="Proteomes" id="UP001190700">
    <property type="component" value="Unassembled WGS sequence"/>
</dbReference>
<evidence type="ECO:0000259" key="2">
    <source>
        <dbReference type="PROSITE" id="PS50245"/>
    </source>
</evidence>
<feature type="compositionally biased region" description="Basic and acidic residues" evidence="1">
    <location>
        <begin position="17"/>
        <end position="44"/>
    </location>
</feature>
<comment type="caution">
    <text evidence="3">The sequence shown here is derived from an EMBL/GenBank/DDBJ whole genome shotgun (WGS) entry which is preliminary data.</text>
</comment>
<feature type="region of interest" description="Disordered" evidence="1">
    <location>
        <begin position="1"/>
        <end position="58"/>
    </location>
</feature>
<organism evidence="3 4">
    <name type="scientific">Cymbomonas tetramitiformis</name>
    <dbReference type="NCBI Taxonomy" id="36881"/>
    <lineage>
        <taxon>Eukaryota</taxon>
        <taxon>Viridiplantae</taxon>
        <taxon>Chlorophyta</taxon>
        <taxon>Pyramimonadophyceae</taxon>
        <taxon>Pyramimonadales</taxon>
        <taxon>Pyramimonadaceae</taxon>
        <taxon>Cymbomonas</taxon>
    </lineage>
</organism>
<dbReference type="InterPro" id="IPR036859">
    <property type="entry name" value="CAP-Gly_dom_sf"/>
</dbReference>
<evidence type="ECO:0000313" key="3">
    <source>
        <dbReference type="EMBL" id="KAK3266326.1"/>
    </source>
</evidence>
<dbReference type="PANTHER" id="PTHR18916">
    <property type="entry name" value="DYNACTIN 1-RELATED MICROTUBULE-BINDING"/>
    <property type="match status" value="1"/>
</dbReference>
<evidence type="ECO:0000313" key="4">
    <source>
        <dbReference type="Proteomes" id="UP001190700"/>
    </source>
</evidence>
<sequence>MPGDKGDEWEDEAGALSREDIDSARDALRNIPEEDDERADKWGGDQEEMSNGSRANEEWSAGGIMRVDEGLSREALLDALALCGRMYQRGRLSELGQLLANFVDPLSVHMPKHCPFQLGDKVVVGKNRRLEGMIRYFGEVIFAPGDWVGIELEQPEGRNDGSVQGITYFTCPPNCGLFVRASILQPESPTAKDRLAGS</sequence>
<evidence type="ECO:0000256" key="1">
    <source>
        <dbReference type="SAM" id="MobiDB-lite"/>
    </source>
</evidence>
<dbReference type="SUPFAM" id="SSF74924">
    <property type="entry name" value="Cap-Gly domain"/>
    <property type="match status" value="1"/>
</dbReference>
<dbReference type="Pfam" id="PF01302">
    <property type="entry name" value="CAP_GLY"/>
    <property type="match status" value="1"/>
</dbReference>
<dbReference type="InterPro" id="IPR000938">
    <property type="entry name" value="CAP-Gly_domain"/>
</dbReference>
<dbReference type="Gene3D" id="2.30.30.190">
    <property type="entry name" value="CAP Gly-rich-like domain"/>
    <property type="match status" value="1"/>
</dbReference>
<proteinExistence type="predicted"/>
<name>A0AAE0KZC1_9CHLO</name>
<dbReference type="AlphaFoldDB" id="A0AAE0KZC1"/>
<feature type="domain" description="CAP-Gly" evidence="2">
    <location>
        <begin position="138"/>
        <end position="180"/>
    </location>
</feature>
<dbReference type="PROSITE" id="PS50245">
    <property type="entry name" value="CAP_GLY_2"/>
    <property type="match status" value="1"/>
</dbReference>
<protein>
    <recommendedName>
        <fullName evidence="2">CAP-Gly domain-containing protein</fullName>
    </recommendedName>
</protein>
<reference evidence="3 4" key="1">
    <citation type="journal article" date="2015" name="Genome Biol. Evol.">
        <title>Comparative Genomics of a Bacterivorous Green Alga Reveals Evolutionary Causalities and Consequences of Phago-Mixotrophic Mode of Nutrition.</title>
        <authorList>
            <person name="Burns J.A."/>
            <person name="Paasch A."/>
            <person name="Narechania A."/>
            <person name="Kim E."/>
        </authorList>
    </citation>
    <scope>NUCLEOTIDE SEQUENCE [LARGE SCALE GENOMIC DNA]</scope>
    <source>
        <strain evidence="3 4">PLY_AMNH</strain>
    </source>
</reference>
<keyword evidence="4" id="KW-1185">Reference proteome</keyword>
<accession>A0AAE0KZC1</accession>
<dbReference type="SMART" id="SM01052">
    <property type="entry name" value="CAP_GLY"/>
    <property type="match status" value="1"/>
</dbReference>
<gene>
    <name evidence="3" type="ORF">CYMTET_25050</name>
</gene>